<dbReference type="InterPro" id="IPR035472">
    <property type="entry name" value="RpiR-like_SIS"/>
</dbReference>
<dbReference type="PROSITE" id="PS51464">
    <property type="entry name" value="SIS"/>
    <property type="match status" value="1"/>
</dbReference>
<organism evidence="2 3">
    <name type="scientific">Stigmatella aurantiaca</name>
    <dbReference type="NCBI Taxonomy" id="41"/>
    <lineage>
        <taxon>Bacteria</taxon>
        <taxon>Pseudomonadati</taxon>
        <taxon>Myxococcota</taxon>
        <taxon>Myxococcia</taxon>
        <taxon>Myxococcales</taxon>
        <taxon>Cystobacterineae</taxon>
        <taxon>Archangiaceae</taxon>
        <taxon>Stigmatella</taxon>
    </lineage>
</organism>
<reference evidence="3" key="1">
    <citation type="submission" date="2016-10" db="EMBL/GenBank/DDBJ databases">
        <authorList>
            <person name="Varghese N."/>
            <person name="Submissions S."/>
        </authorList>
    </citation>
    <scope>NUCLEOTIDE SEQUENCE [LARGE SCALE GENOMIC DNA]</scope>
    <source>
        <strain evidence="3">DSM 17044</strain>
    </source>
</reference>
<evidence type="ECO:0000259" key="1">
    <source>
        <dbReference type="PROSITE" id="PS51464"/>
    </source>
</evidence>
<gene>
    <name evidence="2" type="ORF">SAMN05444354_119131</name>
</gene>
<dbReference type="Proteomes" id="UP000182719">
    <property type="component" value="Unassembled WGS sequence"/>
</dbReference>
<evidence type="ECO:0000313" key="2">
    <source>
        <dbReference type="EMBL" id="SEM61496.1"/>
    </source>
</evidence>
<dbReference type="Gene3D" id="3.40.50.10490">
    <property type="entry name" value="Glucose-6-phosphate isomerase like protein, domain 1"/>
    <property type="match status" value="1"/>
</dbReference>
<dbReference type="AlphaFoldDB" id="A0A1H7ZTA0"/>
<dbReference type="RefSeq" id="WP_075009774.1">
    <property type="nucleotide sequence ID" value="NZ_FOAP01000019.1"/>
</dbReference>
<dbReference type="InterPro" id="IPR001347">
    <property type="entry name" value="SIS_dom"/>
</dbReference>
<dbReference type="EMBL" id="FOAP01000019">
    <property type="protein sequence ID" value="SEM61496.1"/>
    <property type="molecule type" value="Genomic_DNA"/>
</dbReference>
<dbReference type="InterPro" id="IPR050099">
    <property type="entry name" value="SIS_GmhA/DiaA_subfam"/>
</dbReference>
<accession>A0A1H7ZTA0</accession>
<dbReference type="CDD" id="cd05013">
    <property type="entry name" value="SIS_RpiR"/>
    <property type="match status" value="1"/>
</dbReference>
<proteinExistence type="predicted"/>
<dbReference type="GO" id="GO:0016853">
    <property type="term" value="F:isomerase activity"/>
    <property type="evidence" value="ECO:0007669"/>
    <property type="project" value="UniProtKB-KW"/>
</dbReference>
<keyword evidence="3" id="KW-1185">Reference proteome</keyword>
<protein>
    <submittedName>
        <fullName evidence="2">Uncharacterized protein, contains SIS (Sugar ISomerase) phosphosugar binding domain</fullName>
    </submittedName>
</protein>
<dbReference type="GO" id="GO:1901135">
    <property type="term" value="P:carbohydrate derivative metabolic process"/>
    <property type="evidence" value="ECO:0007669"/>
    <property type="project" value="InterPro"/>
</dbReference>
<name>A0A1H7ZTA0_STIAU</name>
<dbReference type="NCBIfam" id="NF002805">
    <property type="entry name" value="PRK02947.1"/>
    <property type="match status" value="1"/>
</dbReference>
<sequence>MTHTPTAQTYLSDLTARMTRLFEINGEAIGAAAAAIQRTAEADGLVYVFGTGHSHTMSEEVHYRAGGLALTVPILATMTMVHEGAVASTAYERMPGLIANVLVRYPISARDILIVVSNSGINAAPVEAARYGKERGATVIALTSVEYSTSAANGRPRIADIADIVLDNLSPAGDAVISLPGTELRAGPVSTSLGAALLNAVLAEAAARLQGAGTAAPIYRSANLPGANEINQALVTRYRPRNPHL</sequence>
<keyword evidence="2" id="KW-0413">Isomerase</keyword>
<dbReference type="PANTHER" id="PTHR30390">
    <property type="entry name" value="SEDOHEPTULOSE 7-PHOSPHATE ISOMERASE / DNAA INITIATOR-ASSOCIATING FACTOR FOR REPLICATION INITIATION"/>
    <property type="match status" value="1"/>
</dbReference>
<dbReference type="SUPFAM" id="SSF53697">
    <property type="entry name" value="SIS domain"/>
    <property type="match status" value="1"/>
</dbReference>
<dbReference type="OrthoDB" id="9813831at2"/>
<feature type="domain" description="SIS" evidence="1">
    <location>
        <begin position="32"/>
        <end position="211"/>
    </location>
</feature>
<dbReference type="GO" id="GO:0097367">
    <property type="term" value="F:carbohydrate derivative binding"/>
    <property type="evidence" value="ECO:0007669"/>
    <property type="project" value="InterPro"/>
</dbReference>
<evidence type="ECO:0000313" key="3">
    <source>
        <dbReference type="Proteomes" id="UP000182719"/>
    </source>
</evidence>
<dbReference type="PANTHER" id="PTHR30390:SF7">
    <property type="entry name" value="PHOSPHOHEPTOSE ISOMERASE"/>
    <property type="match status" value="1"/>
</dbReference>
<dbReference type="InterPro" id="IPR046348">
    <property type="entry name" value="SIS_dom_sf"/>
</dbReference>
<dbReference type="Pfam" id="PF13580">
    <property type="entry name" value="SIS_2"/>
    <property type="match status" value="1"/>
</dbReference>